<dbReference type="Proteomes" id="UP000000245">
    <property type="component" value="Chromosome"/>
</dbReference>
<feature type="compositionally biased region" description="Pro residues" evidence="1">
    <location>
        <begin position="93"/>
        <end position="111"/>
    </location>
</feature>
<protein>
    <recommendedName>
        <fullName evidence="5">OmpA-like domain-containing protein</fullName>
    </recommendedName>
</protein>
<dbReference type="InterPro" id="IPR036737">
    <property type="entry name" value="OmpA-like_sf"/>
</dbReference>
<evidence type="ECO:0000256" key="2">
    <source>
        <dbReference type="SAM" id="SignalP"/>
    </source>
</evidence>
<dbReference type="KEGG" id="acr:Acry_1708"/>
<dbReference type="RefSeq" id="WP_011942433.1">
    <property type="nucleotide sequence ID" value="NC_009484.1"/>
</dbReference>
<dbReference type="EMBL" id="CP000697">
    <property type="protein sequence ID" value="ABQ30912.1"/>
    <property type="molecule type" value="Genomic_DNA"/>
</dbReference>
<evidence type="ECO:0008006" key="5">
    <source>
        <dbReference type="Google" id="ProtNLM"/>
    </source>
</evidence>
<feature type="signal peptide" evidence="2">
    <location>
        <begin position="1"/>
        <end position="27"/>
    </location>
</feature>
<gene>
    <name evidence="3" type="ordered locus">Acry_1708</name>
</gene>
<proteinExistence type="predicted"/>
<dbReference type="STRING" id="349163.Acry_1708"/>
<keyword evidence="2" id="KW-0732">Signal</keyword>
<feature type="chain" id="PRO_5002683182" description="OmpA-like domain-containing protein" evidence="2">
    <location>
        <begin position="28"/>
        <end position="211"/>
    </location>
</feature>
<reference evidence="3 4" key="1">
    <citation type="submission" date="2007-05" db="EMBL/GenBank/DDBJ databases">
        <title>Complete sequence of chromosome of Acidiphilium cryptum JF-5.</title>
        <authorList>
            <consortium name="US DOE Joint Genome Institute"/>
            <person name="Copeland A."/>
            <person name="Lucas S."/>
            <person name="Lapidus A."/>
            <person name="Barry K."/>
            <person name="Detter J.C."/>
            <person name="Glavina del Rio T."/>
            <person name="Hammon N."/>
            <person name="Israni S."/>
            <person name="Dalin E."/>
            <person name="Tice H."/>
            <person name="Pitluck S."/>
            <person name="Sims D."/>
            <person name="Brettin T."/>
            <person name="Bruce D."/>
            <person name="Han C."/>
            <person name="Schmutz J."/>
            <person name="Larimer F."/>
            <person name="Land M."/>
            <person name="Hauser L."/>
            <person name="Kyrpides N."/>
            <person name="Kim E."/>
            <person name="Magnuson T."/>
            <person name="Richardson P."/>
        </authorList>
    </citation>
    <scope>NUCLEOTIDE SEQUENCE [LARGE SCALE GENOMIC DNA]</scope>
    <source>
        <strain evidence="3 4">JF-5</strain>
    </source>
</reference>
<accession>A5FZ80</accession>
<feature type="region of interest" description="Disordered" evidence="1">
    <location>
        <begin position="41"/>
        <end position="60"/>
    </location>
</feature>
<evidence type="ECO:0000256" key="1">
    <source>
        <dbReference type="SAM" id="MobiDB-lite"/>
    </source>
</evidence>
<feature type="region of interest" description="Disordered" evidence="1">
    <location>
        <begin position="90"/>
        <end position="111"/>
    </location>
</feature>
<name>A5FZ80_ACICJ</name>
<evidence type="ECO:0000313" key="4">
    <source>
        <dbReference type="Proteomes" id="UP000000245"/>
    </source>
</evidence>
<keyword evidence="4" id="KW-1185">Reference proteome</keyword>
<dbReference type="HOGENOM" id="CLU_1346508_0_0_5"/>
<evidence type="ECO:0000313" key="3">
    <source>
        <dbReference type="EMBL" id="ABQ30912.1"/>
    </source>
</evidence>
<organism evidence="3 4">
    <name type="scientific">Acidiphilium cryptum (strain JF-5)</name>
    <dbReference type="NCBI Taxonomy" id="349163"/>
    <lineage>
        <taxon>Bacteria</taxon>
        <taxon>Pseudomonadati</taxon>
        <taxon>Pseudomonadota</taxon>
        <taxon>Alphaproteobacteria</taxon>
        <taxon>Acetobacterales</taxon>
        <taxon>Acidocellaceae</taxon>
        <taxon>Acidiphilium</taxon>
    </lineage>
</organism>
<dbReference type="AlphaFoldDB" id="A5FZ80"/>
<dbReference type="SUPFAM" id="SSF103088">
    <property type="entry name" value="OmpA-like"/>
    <property type="match status" value="1"/>
</dbReference>
<sequence length="211" mass="21791">MSHAMRHCGFLAACMAAAFILIHPAPAQVVVNPQALRQLGGPAPAAKPATPAPDRRAVPKPAIVRRPAPHRAVSRLPLPPPPAPVIAAARPALPHPAPKPAPKPQPAAPKPPAPVAIVMPGTSAAPGPRGEAAVKRFLAAPRPRGLRFLVRATAPGVADDPSIARRLALRRGMAVRHMLLKAGIPAERIIVQALGNPPGAPDDRVTLSTLP</sequence>